<evidence type="ECO:0000313" key="3">
    <source>
        <dbReference type="Proteomes" id="UP001212189"/>
    </source>
</evidence>
<evidence type="ECO:0000313" key="2">
    <source>
        <dbReference type="EMBL" id="WBE26061.1"/>
    </source>
</evidence>
<sequence length="110" mass="11710">MSQASVTVDEQGVLYLKGVLDYNTGPLLRKQGQALIAQSAGNALQINCSGVEKSSSVGLALLLAFLRDGRGAGKDVELVQLPEDMRKIAQVCDLTEILGIEPCRFACSKD</sequence>
<organism evidence="2 3">
    <name type="scientific">Denitrificimonas caeni</name>
    <dbReference type="NCBI Taxonomy" id="521720"/>
    <lineage>
        <taxon>Bacteria</taxon>
        <taxon>Pseudomonadati</taxon>
        <taxon>Pseudomonadota</taxon>
        <taxon>Gammaproteobacteria</taxon>
        <taxon>Pseudomonadales</taxon>
        <taxon>Pseudomonadaceae</taxon>
        <taxon>Denitrificimonas</taxon>
    </lineage>
</organism>
<evidence type="ECO:0000259" key="1">
    <source>
        <dbReference type="PROSITE" id="PS50801"/>
    </source>
</evidence>
<gene>
    <name evidence="2" type="ORF">O6P33_04275</name>
</gene>
<dbReference type="InterPro" id="IPR036513">
    <property type="entry name" value="STAS_dom_sf"/>
</dbReference>
<dbReference type="Proteomes" id="UP001212189">
    <property type="component" value="Chromosome"/>
</dbReference>
<accession>A0AAE9VPU6</accession>
<dbReference type="EMBL" id="CP114976">
    <property type="protein sequence ID" value="WBE26061.1"/>
    <property type="molecule type" value="Genomic_DNA"/>
</dbReference>
<name>A0AAE9VPU6_9GAMM</name>
<reference evidence="2 3" key="1">
    <citation type="submission" date="2022-12" db="EMBL/GenBank/DDBJ databases">
        <title>Coexistence and Characterization of a Novel Tigecycline Resistance gene tet(X) variant and blaNDM-1 in a Pseudomonas caeni Isolate of Chicken Origin.</title>
        <authorList>
            <person name="Lu X."/>
            <person name="Zhang L."/>
            <person name="Li R."/>
            <person name="Wang Z."/>
        </authorList>
    </citation>
    <scope>NUCLEOTIDE SEQUENCE [LARGE SCALE GENOMIC DNA]</scope>
    <source>
        <strain evidence="2 3">CE14</strain>
    </source>
</reference>
<proteinExistence type="predicted"/>
<dbReference type="RefSeq" id="WP_269819007.1">
    <property type="nucleotide sequence ID" value="NZ_CP114976.1"/>
</dbReference>
<dbReference type="InterPro" id="IPR058548">
    <property type="entry name" value="MlaB-like_STAS"/>
</dbReference>
<dbReference type="AlphaFoldDB" id="A0AAE9VPU6"/>
<protein>
    <submittedName>
        <fullName evidence="2">STAS domain-containing protein</fullName>
    </submittedName>
</protein>
<dbReference type="PROSITE" id="PS50801">
    <property type="entry name" value="STAS"/>
    <property type="match status" value="1"/>
</dbReference>
<dbReference type="SUPFAM" id="SSF52091">
    <property type="entry name" value="SpoIIaa-like"/>
    <property type="match status" value="1"/>
</dbReference>
<dbReference type="CDD" id="cd07043">
    <property type="entry name" value="STAS_anti-anti-sigma_factors"/>
    <property type="match status" value="1"/>
</dbReference>
<dbReference type="KEGG" id="dce:O6P33_04275"/>
<dbReference type="Pfam" id="PF13466">
    <property type="entry name" value="STAS_2"/>
    <property type="match status" value="1"/>
</dbReference>
<dbReference type="InterPro" id="IPR002645">
    <property type="entry name" value="STAS_dom"/>
</dbReference>
<dbReference type="Gene3D" id="3.30.750.24">
    <property type="entry name" value="STAS domain"/>
    <property type="match status" value="1"/>
</dbReference>
<feature type="domain" description="STAS" evidence="1">
    <location>
        <begin position="13"/>
        <end position="110"/>
    </location>
</feature>
<keyword evidence="3" id="KW-1185">Reference proteome</keyword>